<dbReference type="PANTHER" id="PTHR44688:SF16">
    <property type="entry name" value="DNA-BINDING TRANSCRIPTIONAL ACTIVATOR DEVR_DOSR"/>
    <property type="match status" value="1"/>
</dbReference>
<dbReference type="PRINTS" id="PR00038">
    <property type="entry name" value="HTHLUXR"/>
</dbReference>
<evidence type="ECO:0000313" key="5">
    <source>
        <dbReference type="EMBL" id="WIX98837.1"/>
    </source>
</evidence>
<feature type="domain" description="HTH luxR-type" evidence="4">
    <location>
        <begin position="263"/>
        <end position="328"/>
    </location>
</feature>
<dbReference type="GO" id="GO:0006355">
    <property type="term" value="P:regulation of DNA-templated transcription"/>
    <property type="evidence" value="ECO:0007669"/>
    <property type="project" value="InterPro"/>
</dbReference>
<dbReference type="PANTHER" id="PTHR44688">
    <property type="entry name" value="DNA-BINDING TRANSCRIPTIONAL ACTIVATOR DEVR_DOSR"/>
    <property type="match status" value="1"/>
</dbReference>
<accession>A0A9Y2JIT7</accession>
<dbReference type="KEGG" id="amog:QRX60_32890"/>
<evidence type="ECO:0000256" key="1">
    <source>
        <dbReference type="ARBA" id="ARBA00023015"/>
    </source>
</evidence>
<dbReference type="SUPFAM" id="SSF46894">
    <property type="entry name" value="C-terminal effector domain of the bipartite response regulators"/>
    <property type="match status" value="1"/>
</dbReference>
<dbReference type="PROSITE" id="PS00622">
    <property type="entry name" value="HTH_LUXR_1"/>
    <property type="match status" value="1"/>
</dbReference>
<sequence>MPSDDSERPARLRVDAETTLILREAFHKIDANYRNDHYGLYDYARAVMSKIVPLDHFYIGFFHGANRVRYPYGYDGGMYTDPASHIYGPHGQAAWLLKHRQTYRMQYDNGAALNAGVASGDTSRASADAVTTPLFRRGRDGEPAVFGMMSMQSYRPDTFDDNAVRAFEWLADLVARVLTTEAEDVDALRRLPADVEDAPQLVTADHIVELLSSRVADIRQRAQDALAVPGTGSLREVLQRIVTDCQQLQSDLVELTLDIDNGPEERFRSLTAAEQGVAVLLGSDMHNEQIARELGISLHTVKTHVRNILAKYRMTGRAAVADDVRKHLAR</sequence>
<dbReference type="InterPro" id="IPR036388">
    <property type="entry name" value="WH-like_DNA-bd_sf"/>
</dbReference>
<dbReference type="PROSITE" id="PS50043">
    <property type="entry name" value="HTH_LUXR_2"/>
    <property type="match status" value="1"/>
</dbReference>
<dbReference type="RefSeq" id="WP_285995320.1">
    <property type="nucleotide sequence ID" value="NZ_CP127295.1"/>
</dbReference>
<evidence type="ECO:0000256" key="3">
    <source>
        <dbReference type="ARBA" id="ARBA00023163"/>
    </source>
</evidence>
<dbReference type="AlphaFoldDB" id="A0A9Y2JIT7"/>
<dbReference type="GO" id="GO:0003677">
    <property type="term" value="F:DNA binding"/>
    <property type="evidence" value="ECO:0007669"/>
    <property type="project" value="UniProtKB-KW"/>
</dbReference>
<evidence type="ECO:0000256" key="2">
    <source>
        <dbReference type="ARBA" id="ARBA00023125"/>
    </source>
</evidence>
<evidence type="ECO:0000313" key="6">
    <source>
        <dbReference type="Proteomes" id="UP001239397"/>
    </source>
</evidence>
<dbReference type="Proteomes" id="UP001239397">
    <property type="component" value="Chromosome"/>
</dbReference>
<organism evidence="5 6">
    <name type="scientific">Amycolatopsis mongoliensis</name>
    <dbReference type="NCBI Taxonomy" id="715475"/>
    <lineage>
        <taxon>Bacteria</taxon>
        <taxon>Bacillati</taxon>
        <taxon>Actinomycetota</taxon>
        <taxon>Actinomycetes</taxon>
        <taxon>Pseudonocardiales</taxon>
        <taxon>Pseudonocardiaceae</taxon>
        <taxon>Amycolatopsis</taxon>
    </lineage>
</organism>
<keyword evidence="1" id="KW-0805">Transcription regulation</keyword>
<keyword evidence="2" id="KW-0238">DNA-binding</keyword>
<dbReference type="SUPFAM" id="SSF55781">
    <property type="entry name" value="GAF domain-like"/>
    <property type="match status" value="1"/>
</dbReference>
<dbReference type="InterPro" id="IPR016032">
    <property type="entry name" value="Sig_transdc_resp-reg_C-effctor"/>
</dbReference>
<gene>
    <name evidence="5" type="ORF">QRX60_32890</name>
</gene>
<dbReference type="Pfam" id="PF00196">
    <property type="entry name" value="GerE"/>
    <property type="match status" value="1"/>
</dbReference>
<protein>
    <submittedName>
        <fullName evidence="5">LuxR C-terminal-related transcriptional regulator</fullName>
    </submittedName>
</protein>
<reference evidence="5 6" key="1">
    <citation type="submission" date="2023-06" db="EMBL/GenBank/DDBJ databases">
        <authorList>
            <person name="Oyuntsetseg B."/>
            <person name="Kim S.B."/>
        </authorList>
    </citation>
    <scope>NUCLEOTIDE SEQUENCE [LARGE SCALE GENOMIC DNA]</scope>
    <source>
        <strain evidence="5 6">4-36</strain>
    </source>
</reference>
<name>A0A9Y2JIT7_9PSEU</name>
<dbReference type="InterPro" id="IPR000792">
    <property type="entry name" value="Tscrpt_reg_LuxR_C"/>
</dbReference>
<evidence type="ECO:0000259" key="4">
    <source>
        <dbReference type="PROSITE" id="PS50043"/>
    </source>
</evidence>
<dbReference type="CDD" id="cd06170">
    <property type="entry name" value="LuxR_C_like"/>
    <property type="match status" value="1"/>
</dbReference>
<proteinExistence type="predicted"/>
<dbReference type="Gene3D" id="1.10.10.10">
    <property type="entry name" value="Winged helix-like DNA-binding domain superfamily/Winged helix DNA-binding domain"/>
    <property type="match status" value="1"/>
</dbReference>
<dbReference type="SMART" id="SM00421">
    <property type="entry name" value="HTH_LUXR"/>
    <property type="match status" value="1"/>
</dbReference>
<keyword evidence="6" id="KW-1185">Reference proteome</keyword>
<dbReference type="EMBL" id="CP127295">
    <property type="protein sequence ID" value="WIX98837.1"/>
    <property type="molecule type" value="Genomic_DNA"/>
</dbReference>
<keyword evidence="3" id="KW-0804">Transcription</keyword>